<proteinExistence type="predicted"/>
<protein>
    <submittedName>
        <fullName evidence="2">Uncharacterized protein</fullName>
    </submittedName>
</protein>
<name>A0AAN6VNC4_9PEZI</name>
<reference evidence="2" key="1">
    <citation type="journal article" date="2023" name="Mol. Phylogenet. Evol.">
        <title>Genome-scale phylogeny and comparative genomics of the fungal order Sordariales.</title>
        <authorList>
            <person name="Hensen N."/>
            <person name="Bonometti L."/>
            <person name="Westerberg I."/>
            <person name="Brannstrom I.O."/>
            <person name="Guillou S."/>
            <person name="Cros-Aarteil S."/>
            <person name="Calhoun S."/>
            <person name="Haridas S."/>
            <person name="Kuo A."/>
            <person name="Mondo S."/>
            <person name="Pangilinan J."/>
            <person name="Riley R."/>
            <person name="LaButti K."/>
            <person name="Andreopoulos B."/>
            <person name="Lipzen A."/>
            <person name="Chen C."/>
            <person name="Yan M."/>
            <person name="Daum C."/>
            <person name="Ng V."/>
            <person name="Clum A."/>
            <person name="Steindorff A."/>
            <person name="Ohm R.A."/>
            <person name="Martin F."/>
            <person name="Silar P."/>
            <person name="Natvig D.O."/>
            <person name="Lalanne C."/>
            <person name="Gautier V."/>
            <person name="Ament-Velasquez S.L."/>
            <person name="Kruys A."/>
            <person name="Hutchinson M.I."/>
            <person name="Powell A.J."/>
            <person name="Barry K."/>
            <person name="Miller A.N."/>
            <person name="Grigoriev I.V."/>
            <person name="Debuchy R."/>
            <person name="Gladieux P."/>
            <person name="Hiltunen Thoren M."/>
            <person name="Johannesson H."/>
        </authorList>
    </citation>
    <scope>NUCLEOTIDE SEQUENCE</scope>
    <source>
        <strain evidence="2">CBS 538.74</strain>
    </source>
</reference>
<organism evidence="2 3">
    <name type="scientific">Chaetomidium leptoderma</name>
    <dbReference type="NCBI Taxonomy" id="669021"/>
    <lineage>
        <taxon>Eukaryota</taxon>
        <taxon>Fungi</taxon>
        <taxon>Dikarya</taxon>
        <taxon>Ascomycota</taxon>
        <taxon>Pezizomycotina</taxon>
        <taxon>Sordariomycetes</taxon>
        <taxon>Sordariomycetidae</taxon>
        <taxon>Sordariales</taxon>
        <taxon>Chaetomiaceae</taxon>
        <taxon>Chaetomidium</taxon>
    </lineage>
</organism>
<evidence type="ECO:0000256" key="1">
    <source>
        <dbReference type="SAM" id="MobiDB-lite"/>
    </source>
</evidence>
<comment type="caution">
    <text evidence="2">The sequence shown here is derived from an EMBL/GenBank/DDBJ whole genome shotgun (WGS) entry which is preliminary data.</text>
</comment>
<sequence>MANLSNLPNPPPPPEAGGGGNPGQLRRSPRRLSRCRPVTWDTLGPDESMGEVDILIGEGFAKYTCLVSKGYSLSACLISKRVLESLGHLGEGVFRVLARRYKTPRGPIKVTRAVPLYCILPGSSQPEYIEFGVLETERYGHLGVSAIIGHKGNVGSTAYLPPYLPVEPPAITPFGGVDMWLENMLVSLPSASATGDPPMPSLGAVEPLPPHPPVQPPAVAAETGITFDDSISPMDPELCNLWLTDSYGFEE</sequence>
<dbReference type="EMBL" id="MU856903">
    <property type="protein sequence ID" value="KAK4154773.1"/>
    <property type="molecule type" value="Genomic_DNA"/>
</dbReference>
<evidence type="ECO:0000313" key="3">
    <source>
        <dbReference type="Proteomes" id="UP001302745"/>
    </source>
</evidence>
<dbReference type="AlphaFoldDB" id="A0AAN6VNC4"/>
<gene>
    <name evidence="2" type="ORF">C8A00DRAFT_32444</name>
</gene>
<evidence type="ECO:0000313" key="2">
    <source>
        <dbReference type="EMBL" id="KAK4154773.1"/>
    </source>
</evidence>
<reference evidence="2" key="2">
    <citation type="submission" date="2023-05" db="EMBL/GenBank/DDBJ databases">
        <authorList>
            <consortium name="Lawrence Berkeley National Laboratory"/>
            <person name="Steindorff A."/>
            <person name="Hensen N."/>
            <person name="Bonometti L."/>
            <person name="Westerberg I."/>
            <person name="Brannstrom I.O."/>
            <person name="Guillou S."/>
            <person name="Cros-Aarteil S."/>
            <person name="Calhoun S."/>
            <person name="Haridas S."/>
            <person name="Kuo A."/>
            <person name="Mondo S."/>
            <person name="Pangilinan J."/>
            <person name="Riley R."/>
            <person name="Labutti K."/>
            <person name="Andreopoulos B."/>
            <person name="Lipzen A."/>
            <person name="Chen C."/>
            <person name="Yanf M."/>
            <person name="Daum C."/>
            <person name="Ng V."/>
            <person name="Clum A."/>
            <person name="Ohm R."/>
            <person name="Martin F."/>
            <person name="Silar P."/>
            <person name="Natvig D."/>
            <person name="Lalanne C."/>
            <person name="Gautier V."/>
            <person name="Ament-Velasquez S.L."/>
            <person name="Kruys A."/>
            <person name="Hutchinson M.I."/>
            <person name="Powell A.J."/>
            <person name="Barry K."/>
            <person name="Miller A.N."/>
            <person name="Grigoriev I.V."/>
            <person name="Debuchy R."/>
            <person name="Gladieux P."/>
            <person name="Thoren M.H."/>
            <person name="Johannesson H."/>
        </authorList>
    </citation>
    <scope>NUCLEOTIDE SEQUENCE</scope>
    <source>
        <strain evidence="2">CBS 538.74</strain>
    </source>
</reference>
<keyword evidence="3" id="KW-1185">Reference proteome</keyword>
<dbReference type="Proteomes" id="UP001302745">
    <property type="component" value="Unassembled WGS sequence"/>
</dbReference>
<feature type="region of interest" description="Disordered" evidence="1">
    <location>
        <begin position="1"/>
        <end position="31"/>
    </location>
</feature>
<accession>A0AAN6VNC4</accession>